<protein>
    <submittedName>
        <fullName evidence="1">Uncharacterized protein</fullName>
    </submittedName>
</protein>
<dbReference type="EMBL" id="UYRU01088576">
    <property type="protein sequence ID" value="VDN36266.1"/>
    <property type="molecule type" value="Genomic_DNA"/>
</dbReference>
<dbReference type="PANTHER" id="PTHR44791">
    <property type="entry name" value="TELOMERASE PROTEIN COMPONENT 1 TEP1"/>
    <property type="match status" value="1"/>
</dbReference>
<dbReference type="PANTHER" id="PTHR44791:SF1">
    <property type="entry name" value="TELOMERASE PROTEIN COMPONENT 1"/>
    <property type="match status" value="1"/>
</dbReference>
<organism evidence="1 2">
    <name type="scientific">Dibothriocephalus latus</name>
    <name type="common">Fish tapeworm</name>
    <name type="synonym">Diphyllobothrium latum</name>
    <dbReference type="NCBI Taxonomy" id="60516"/>
    <lineage>
        <taxon>Eukaryota</taxon>
        <taxon>Metazoa</taxon>
        <taxon>Spiralia</taxon>
        <taxon>Lophotrochozoa</taxon>
        <taxon>Platyhelminthes</taxon>
        <taxon>Cestoda</taxon>
        <taxon>Eucestoda</taxon>
        <taxon>Diphyllobothriidea</taxon>
        <taxon>Diphyllobothriidae</taxon>
        <taxon>Dibothriocephalus</taxon>
    </lineage>
</organism>
<keyword evidence="2" id="KW-1185">Reference proteome</keyword>
<dbReference type="GO" id="GO:0003720">
    <property type="term" value="F:telomerase activity"/>
    <property type="evidence" value="ECO:0007669"/>
    <property type="project" value="TreeGrafter"/>
</dbReference>
<evidence type="ECO:0000313" key="2">
    <source>
        <dbReference type="Proteomes" id="UP000281553"/>
    </source>
</evidence>
<dbReference type="OrthoDB" id="427368at2759"/>
<dbReference type="GO" id="GO:0005697">
    <property type="term" value="C:telomerase holoenzyme complex"/>
    <property type="evidence" value="ECO:0007669"/>
    <property type="project" value="TreeGrafter"/>
</dbReference>
<proteinExistence type="predicted"/>
<name>A0A3P7QZC0_DIBLA</name>
<dbReference type="GO" id="GO:0000722">
    <property type="term" value="P:telomere maintenance via recombination"/>
    <property type="evidence" value="ECO:0007669"/>
    <property type="project" value="TreeGrafter"/>
</dbReference>
<gene>
    <name evidence="1" type="ORF">DILT_LOCUS16993</name>
</gene>
<evidence type="ECO:0000313" key="1">
    <source>
        <dbReference type="EMBL" id="VDN36266.1"/>
    </source>
</evidence>
<reference evidence="1 2" key="1">
    <citation type="submission" date="2018-11" db="EMBL/GenBank/DDBJ databases">
        <authorList>
            <consortium name="Pathogen Informatics"/>
        </authorList>
    </citation>
    <scope>NUCLEOTIDE SEQUENCE [LARGE SCALE GENOMIC DNA]</scope>
</reference>
<dbReference type="GO" id="GO:0070034">
    <property type="term" value="F:telomerase RNA binding"/>
    <property type="evidence" value="ECO:0007669"/>
    <property type="project" value="TreeGrafter"/>
</dbReference>
<accession>A0A3P7QZC0</accession>
<dbReference type="Proteomes" id="UP000281553">
    <property type="component" value="Unassembled WGS sequence"/>
</dbReference>
<dbReference type="AlphaFoldDB" id="A0A3P7QZC0"/>
<dbReference type="InterPro" id="IPR052652">
    <property type="entry name" value="Telomerase_Complex_Comp"/>
</dbReference>
<sequence>MSMLSVVFFSRIHHGIGILNKAVHGKPNLFDSMVQTKLTEFISPQIQAFNKLLNIIGRYVRDEYVFIIDSVDHLQPKTLEWIPEIIPQNVKFIFSLEGDSTTAEHLSTRSDTLFLRMSELSGPEKAAAIRCYFAQYGKVLNESGISSQVCVCVCACVHIPAFASHIPKHLFRKTLHWILSIIRPHK</sequence>